<evidence type="ECO:0008006" key="3">
    <source>
        <dbReference type="Google" id="ProtNLM"/>
    </source>
</evidence>
<keyword evidence="2" id="KW-1185">Reference proteome</keyword>
<comment type="caution">
    <text evidence="1">The sequence shown here is derived from an EMBL/GenBank/DDBJ whole genome shotgun (WGS) entry which is preliminary data.</text>
</comment>
<organism evidence="1 2">
    <name type="scientific">Paractinoplanes tereljensis</name>
    <dbReference type="NCBI Taxonomy" id="571912"/>
    <lineage>
        <taxon>Bacteria</taxon>
        <taxon>Bacillati</taxon>
        <taxon>Actinomycetota</taxon>
        <taxon>Actinomycetes</taxon>
        <taxon>Micromonosporales</taxon>
        <taxon>Micromonosporaceae</taxon>
        <taxon>Paractinoplanes</taxon>
    </lineage>
</organism>
<dbReference type="Proteomes" id="UP000623608">
    <property type="component" value="Unassembled WGS sequence"/>
</dbReference>
<proteinExistence type="predicted"/>
<protein>
    <recommendedName>
        <fullName evidence="3">Abi-like protein</fullName>
    </recommendedName>
</protein>
<accession>A0A919TUJ1</accession>
<evidence type="ECO:0000313" key="2">
    <source>
        <dbReference type="Proteomes" id="UP000623608"/>
    </source>
</evidence>
<name>A0A919TUJ1_9ACTN</name>
<sequence length="220" mass="24826">MIMGPAELAQVEQKLSVERLAPYRTAASGDLSLAVRLYEWNTEISAALGSTLGHLEVLLRNTLSDTLTTWSAARFGEPRWYVDPGALLNYQAGRDIDTARRRATRGGRAETTGRVTAELTFGFWRYLLTGHYERTLWLGCLRPAFPGLYRQGMRRDVDAAVSELHQARNRMAHLEPMFNRPIGTLQTTALRVAGWICPTSRDWMDAQCRVPQLLARRPLP</sequence>
<dbReference type="AlphaFoldDB" id="A0A919TUJ1"/>
<gene>
    <name evidence="1" type="ORF">Ate02nite_41250</name>
</gene>
<evidence type="ECO:0000313" key="1">
    <source>
        <dbReference type="EMBL" id="GIF21395.1"/>
    </source>
</evidence>
<dbReference type="EMBL" id="BOMY01000028">
    <property type="protein sequence ID" value="GIF21395.1"/>
    <property type="molecule type" value="Genomic_DNA"/>
</dbReference>
<dbReference type="RefSeq" id="WP_203807941.1">
    <property type="nucleotide sequence ID" value="NZ_BOMY01000028.1"/>
</dbReference>
<reference evidence="1" key="1">
    <citation type="submission" date="2021-01" db="EMBL/GenBank/DDBJ databases">
        <title>Whole genome shotgun sequence of Actinoplanes tereljensis NBRC 105297.</title>
        <authorList>
            <person name="Komaki H."/>
            <person name="Tamura T."/>
        </authorList>
    </citation>
    <scope>NUCLEOTIDE SEQUENCE</scope>
    <source>
        <strain evidence="1">NBRC 105297</strain>
    </source>
</reference>